<sequence>MEKYKEQSTDTVIILGEQTVHAEISSIITSERTYFLNLYGEQGSGKTELLQQLQNEFSFKRFITVKEEDDLIQEEDMGKIFVMDDVDHLFSREQFKEMMLKLFSHHSHAKVIFTSKNKFFLETLPGIHHYTYEVGNRVFSLQEFRQYVGSPKIVQLIQGIELPEFIIKNTYLFASYCRNFNYVVEVLKRIGEKGQGRKLSPKEFITLLTSSSLFSKLQQDLVIDTKHVDNSDYLFMVRTKDKVEKLRDLLLKYYPEDSLMLEVMKNQFNSSFIDDTFNLPISYEDKVLNVCLTYDPVDLIVKLLGPRDIITELKEREVGEATFTYSIVDKAKLILKDIGMNILDEPKGIEHFFERFQENNQLVIKDKLNKEYMIGLGISTFQDLEHIFYEMISFYGTYLFGSLSQFLEEYNRQQPANRIYEKRITFGQYIGLFTFINKLRNQEEYQLKFVQLNVDTLIPKDIIRKIEEISSFRNFFSHFQKVQNFDIPYTTYVNRIQKLYRHTIQLVELFINHNVFPEIIKIKEVIFDEFGRRLFVATDWKKSEIRFSLSGITNTIDIYSHYYILRKKQRIAINPILIPRYLDGNQDRFRGEEYDASSQTQFQQGTTLLSKIELPNASRVLDVGCGNGRTTIELWKKNQTATIDAFDLSKSMIETALKNQEEQEISRDSIHFYPMNAMDLEATSAYDVVFSNATLHWVVESKEMYAKLFRALKPNGFLAVHQGGAGCYVGLHDIVKRAIDLLDLEMYYQNWTYPIYYPSKNDFEHLLKVTGFTNVQVESVETDGSEYLDLEENFANAGMLPYLHRLPTQLQDKLKKTYLELCKKEEANKYTHRLYAFGVKGDL</sequence>
<dbReference type="InterPro" id="IPR027417">
    <property type="entry name" value="P-loop_NTPase"/>
</dbReference>
<dbReference type="SUPFAM" id="SSF52540">
    <property type="entry name" value="P-loop containing nucleoside triphosphate hydrolases"/>
    <property type="match status" value="1"/>
</dbReference>
<gene>
    <name evidence="2" type="ORF">Q75_15640</name>
</gene>
<dbReference type="EMBL" id="LDYG01000051">
    <property type="protein sequence ID" value="KUP04422.1"/>
    <property type="molecule type" value="Genomic_DNA"/>
</dbReference>
<dbReference type="Proteomes" id="UP000074108">
    <property type="component" value="Unassembled WGS sequence"/>
</dbReference>
<accession>A0A147K4P2</accession>
<dbReference type="OrthoDB" id="9795864at2"/>
<dbReference type="PANTHER" id="PTHR43861:SF1">
    <property type="entry name" value="TRANS-ACONITATE 2-METHYLTRANSFERASE"/>
    <property type="match status" value="1"/>
</dbReference>
<dbReference type="InterPro" id="IPR025714">
    <property type="entry name" value="Methyltranfer_dom"/>
</dbReference>
<dbReference type="CDD" id="cd02440">
    <property type="entry name" value="AdoMet_MTases"/>
    <property type="match status" value="1"/>
</dbReference>
<dbReference type="RefSeq" id="WP_059351890.1">
    <property type="nucleotide sequence ID" value="NZ_LDYG01000051.1"/>
</dbReference>
<comment type="caution">
    <text evidence="2">The sequence shown here is derived from an EMBL/GenBank/DDBJ whole genome shotgun (WGS) entry which is preliminary data.</text>
</comment>
<dbReference type="SUPFAM" id="SSF53335">
    <property type="entry name" value="S-adenosyl-L-methionine-dependent methyltransferases"/>
    <property type="match status" value="1"/>
</dbReference>
<name>A0A147K4P2_9BACI</name>
<dbReference type="Gene3D" id="3.40.50.300">
    <property type="entry name" value="P-loop containing nucleotide triphosphate hydrolases"/>
    <property type="match status" value="1"/>
</dbReference>
<dbReference type="PANTHER" id="PTHR43861">
    <property type="entry name" value="TRANS-ACONITATE 2-METHYLTRANSFERASE-RELATED"/>
    <property type="match status" value="1"/>
</dbReference>
<dbReference type="Pfam" id="PF13847">
    <property type="entry name" value="Methyltransf_31"/>
    <property type="match status" value="1"/>
</dbReference>
<organism evidence="2 3">
    <name type="scientific">Bacillus coahuilensis p1.1.43</name>
    <dbReference type="NCBI Taxonomy" id="1150625"/>
    <lineage>
        <taxon>Bacteria</taxon>
        <taxon>Bacillati</taxon>
        <taxon>Bacillota</taxon>
        <taxon>Bacilli</taxon>
        <taxon>Bacillales</taxon>
        <taxon>Bacillaceae</taxon>
        <taxon>Bacillus</taxon>
    </lineage>
</organism>
<proteinExistence type="predicted"/>
<keyword evidence="3" id="KW-1185">Reference proteome</keyword>
<dbReference type="STRING" id="1150625.Q75_15640"/>
<feature type="domain" description="Methyltransferase" evidence="1">
    <location>
        <begin position="618"/>
        <end position="721"/>
    </location>
</feature>
<reference evidence="2 3" key="1">
    <citation type="journal article" date="2016" name="Front. Microbiol.">
        <title>Microevolution Analysis of Bacillus coahuilensis Unveils Differences in Phosphorus Acquisition Strategies and Their Regulation.</title>
        <authorList>
            <person name="Gomez-Lunar Z."/>
            <person name="Hernandez-Gonzalez I."/>
            <person name="Rodriguez-Torres M.D."/>
            <person name="Souza V."/>
            <person name="Olmedo-Alvarez G."/>
        </authorList>
    </citation>
    <scope>NUCLEOTIDE SEQUENCE [LARGE SCALE GENOMIC DNA]</scope>
    <source>
        <strain evidence="3">p1.1.43</strain>
    </source>
</reference>
<evidence type="ECO:0000259" key="1">
    <source>
        <dbReference type="Pfam" id="PF13847"/>
    </source>
</evidence>
<evidence type="ECO:0000313" key="2">
    <source>
        <dbReference type="EMBL" id="KUP04422.1"/>
    </source>
</evidence>
<dbReference type="InterPro" id="IPR029063">
    <property type="entry name" value="SAM-dependent_MTases_sf"/>
</dbReference>
<dbReference type="PATRIC" id="fig|1150625.3.peg.3267"/>
<evidence type="ECO:0000313" key="3">
    <source>
        <dbReference type="Proteomes" id="UP000074108"/>
    </source>
</evidence>
<dbReference type="Gene3D" id="3.40.50.150">
    <property type="entry name" value="Vaccinia Virus protein VP39"/>
    <property type="match status" value="1"/>
</dbReference>
<dbReference type="AlphaFoldDB" id="A0A147K4P2"/>
<protein>
    <recommendedName>
        <fullName evidence="1">Methyltransferase domain-containing protein</fullName>
    </recommendedName>
</protein>